<dbReference type="SUPFAM" id="SSF81301">
    <property type="entry name" value="Nucleotidyltransferase"/>
    <property type="match status" value="1"/>
</dbReference>
<accession>A0A7V5XHT2</accession>
<dbReference type="EMBL" id="DRWR01000130">
    <property type="protein sequence ID" value="HHQ16747.1"/>
    <property type="molecule type" value="Genomic_DNA"/>
</dbReference>
<comment type="caution">
    <text evidence="2">The sequence shown here is derived from an EMBL/GenBank/DDBJ whole genome shotgun (WGS) entry which is preliminary data.</text>
</comment>
<dbReference type="GO" id="GO:0016740">
    <property type="term" value="F:transferase activity"/>
    <property type="evidence" value="ECO:0007669"/>
    <property type="project" value="UniProtKB-KW"/>
</dbReference>
<gene>
    <name evidence="2" type="ORF">ENM15_08060</name>
</gene>
<evidence type="ECO:0000259" key="1">
    <source>
        <dbReference type="Pfam" id="PF18765"/>
    </source>
</evidence>
<dbReference type="PANTHER" id="PTHR43449">
    <property type="entry name" value="NUCLEOTIDYLTRANSFERASE"/>
    <property type="match status" value="1"/>
</dbReference>
<dbReference type="PANTHER" id="PTHR43449:SF1">
    <property type="entry name" value="POLYMERASE BETA NUCLEOTIDYLTRANSFERASE DOMAIN-CONTAINING PROTEIN"/>
    <property type="match status" value="1"/>
</dbReference>
<dbReference type="Gene3D" id="3.30.460.10">
    <property type="entry name" value="Beta Polymerase, domain 2"/>
    <property type="match status" value="1"/>
</dbReference>
<proteinExistence type="predicted"/>
<sequence length="118" mass="13621">MLKLCRVNIERSEEIFEKIKRYTKRVIETLKPYCVILFGSFATGDINEGSDVDIIIIADFKEPFLDRIKILLDLNDGIGLPLEPIGYTLEEFQKMRDEGNSFIEEVLLTGKILYGKIF</sequence>
<dbReference type="InterPro" id="IPR041633">
    <property type="entry name" value="Polbeta"/>
</dbReference>
<protein>
    <submittedName>
        <fullName evidence="2">Nucleotidyltransferase domain-containing protein</fullName>
    </submittedName>
</protein>
<dbReference type="Pfam" id="PF18765">
    <property type="entry name" value="Polbeta"/>
    <property type="match status" value="1"/>
</dbReference>
<organism evidence="2">
    <name type="scientific">Thermodesulfobacterium geofontis</name>
    <dbReference type="NCBI Taxonomy" id="1295609"/>
    <lineage>
        <taxon>Bacteria</taxon>
        <taxon>Pseudomonadati</taxon>
        <taxon>Thermodesulfobacteriota</taxon>
        <taxon>Thermodesulfobacteria</taxon>
        <taxon>Thermodesulfobacteriales</taxon>
        <taxon>Thermodesulfobacteriaceae</taxon>
        <taxon>Thermodesulfobacterium</taxon>
    </lineage>
</organism>
<feature type="domain" description="Polymerase beta nucleotidyltransferase" evidence="1">
    <location>
        <begin position="18"/>
        <end position="116"/>
    </location>
</feature>
<dbReference type="AlphaFoldDB" id="A0A7V5XHT2"/>
<reference evidence="2" key="1">
    <citation type="journal article" date="2020" name="mSystems">
        <title>Genome- and Community-Level Interaction Insights into Carbon Utilization and Element Cycling Functions of Hydrothermarchaeota in Hydrothermal Sediment.</title>
        <authorList>
            <person name="Zhou Z."/>
            <person name="Liu Y."/>
            <person name="Xu W."/>
            <person name="Pan J."/>
            <person name="Luo Z.H."/>
            <person name="Li M."/>
        </authorList>
    </citation>
    <scope>NUCLEOTIDE SEQUENCE [LARGE SCALE GENOMIC DNA]</scope>
    <source>
        <strain evidence="2">SpSt-106</strain>
    </source>
</reference>
<dbReference type="CDD" id="cd05403">
    <property type="entry name" value="NT_KNTase_like"/>
    <property type="match status" value="1"/>
</dbReference>
<name>A0A7V5XHT2_9BACT</name>
<evidence type="ECO:0000313" key="2">
    <source>
        <dbReference type="EMBL" id="HHQ16747.1"/>
    </source>
</evidence>
<dbReference type="InterPro" id="IPR043519">
    <property type="entry name" value="NT_sf"/>
</dbReference>
<keyword evidence="2" id="KW-0808">Transferase</keyword>